<dbReference type="Gene3D" id="1.20.1080.10">
    <property type="entry name" value="Glycerol uptake facilitator protein"/>
    <property type="match status" value="1"/>
</dbReference>
<protein>
    <submittedName>
        <fullName evidence="6">Uncharacterized protein</fullName>
    </submittedName>
</protein>
<evidence type="ECO:0000256" key="3">
    <source>
        <dbReference type="ARBA" id="ARBA00022989"/>
    </source>
</evidence>
<dbReference type="GO" id="GO:0016020">
    <property type="term" value="C:membrane"/>
    <property type="evidence" value="ECO:0007669"/>
    <property type="project" value="UniProtKB-SubCell"/>
</dbReference>
<dbReference type="EMBL" id="OY731401">
    <property type="protein sequence ID" value="CAJ1953411.1"/>
    <property type="molecule type" value="Genomic_DNA"/>
</dbReference>
<evidence type="ECO:0000256" key="4">
    <source>
        <dbReference type="ARBA" id="ARBA00023136"/>
    </source>
</evidence>
<keyword evidence="7" id="KW-1185">Reference proteome</keyword>
<reference evidence="6" key="1">
    <citation type="submission" date="2023-10" db="EMBL/GenBank/DDBJ databases">
        <authorList>
            <person name="Domelevo Entfellner J.-B."/>
        </authorList>
    </citation>
    <scope>NUCLEOTIDE SEQUENCE</scope>
</reference>
<keyword evidence="2 5" id="KW-0812">Transmembrane</keyword>
<feature type="transmembrane region" description="Helical" evidence="5">
    <location>
        <begin position="17"/>
        <end position="36"/>
    </location>
</feature>
<keyword evidence="3 5" id="KW-1133">Transmembrane helix</keyword>
<feature type="transmembrane region" description="Helical" evidence="5">
    <location>
        <begin position="56"/>
        <end position="82"/>
    </location>
</feature>
<dbReference type="InterPro" id="IPR023271">
    <property type="entry name" value="Aquaporin-like"/>
</dbReference>
<accession>A0AA86VHE8</accession>
<evidence type="ECO:0000313" key="7">
    <source>
        <dbReference type="Proteomes" id="UP001189624"/>
    </source>
</evidence>
<dbReference type="SUPFAM" id="SSF81338">
    <property type="entry name" value="Aquaporin-like"/>
    <property type="match status" value="1"/>
</dbReference>
<evidence type="ECO:0000313" key="6">
    <source>
        <dbReference type="EMBL" id="CAJ1953411.1"/>
    </source>
</evidence>
<gene>
    <name evidence="6" type="ORF">AYBTSS11_LOCUS15832</name>
</gene>
<evidence type="ECO:0000256" key="1">
    <source>
        <dbReference type="ARBA" id="ARBA00004141"/>
    </source>
</evidence>
<sequence>AFGWAYFEKRHNTWDQFYVYWICPFVGAILAAWLFHKTRELTHSLSATPPPKSNTHALSLPFFPSLIPVPSIISLFVPIHALPSNPIHIQHRSRSTCFEAALPILLHRPDPLSILLLRRTPHR</sequence>
<dbReference type="Gramene" id="rna-AYBTSS11_LOCUS15832">
    <property type="protein sequence ID" value="CAJ1953411.1"/>
    <property type="gene ID" value="gene-AYBTSS11_LOCUS15832"/>
</dbReference>
<keyword evidence="4 5" id="KW-0472">Membrane</keyword>
<feature type="non-terminal residue" evidence="6">
    <location>
        <position position="1"/>
    </location>
</feature>
<name>A0AA86VHE8_9FABA</name>
<evidence type="ECO:0000256" key="5">
    <source>
        <dbReference type="SAM" id="Phobius"/>
    </source>
</evidence>
<organism evidence="6 7">
    <name type="scientific">Sphenostylis stenocarpa</name>
    <dbReference type="NCBI Taxonomy" id="92480"/>
    <lineage>
        <taxon>Eukaryota</taxon>
        <taxon>Viridiplantae</taxon>
        <taxon>Streptophyta</taxon>
        <taxon>Embryophyta</taxon>
        <taxon>Tracheophyta</taxon>
        <taxon>Spermatophyta</taxon>
        <taxon>Magnoliopsida</taxon>
        <taxon>eudicotyledons</taxon>
        <taxon>Gunneridae</taxon>
        <taxon>Pentapetalae</taxon>
        <taxon>rosids</taxon>
        <taxon>fabids</taxon>
        <taxon>Fabales</taxon>
        <taxon>Fabaceae</taxon>
        <taxon>Papilionoideae</taxon>
        <taxon>50 kb inversion clade</taxon>
        <taxon>NPAAA clade</taxon>
        <taxon>indigoferoid/millettioid clade</taxon>
        <taxon>Phaseoleae</taxon>
        <taxon>Sphenostylis</taxon>
    </lineage>
</organism>
<comment type="subcellular location">
    <subcellularLocation>
        <location evidence="1">Membrane</location>
        <topology evidence="1">Multi-pass membrane protein</topology>
    </subcellularLocation>
</comment>
<evidence type="ECO:0000256" key="2">
    <source>
        <dbReference type="ARBA" id="ARBA00022692"/>
    </source>
</evidence>
<dbReference type="Proteomes" id="UP001189624">
    <property type="component" value="Chromosome 4"/>
</dbReference>
<proteinExistence type="predicted"/>
<dbReference type="AlphaFoldDB" id="A0AA86VHE8"/>